<dbReference type="SUPFAM" id="SSF53686">
    <property type="entry name" value="Tryptophan synthase beta subunit-like PLP-dependent enzymes"/>
    <property type="match status" value="1"/>
</dbReference>
<organism evidence="6 7">
    <name type="scientific">Vineibacter terrae</name>
    <dbReference type="NCBI Taxonomy" id="2586908"/>
    <lineage>
        <taxon>Bacteria</taxon>
        <taxon>Pseudomonadati</taxon>
        <taxon>Pseudomonadota</taxon>
        <taxon>Alphaproteobacteria</taxon>
        <taxon>Hyphomicrobiales</taxon>
        <taxon>Vineibacter</taxon>
    </lineage>
</organism>
<gene>
    <name evidence="6" type="ORF">FHP25_15710</name>
</gene>
<dbReference type="GO" id="GO:0003941">
    <property type="term" value="F:L-serine ammonia-lyase activity"/>
    <property type="evidence" value="ECO:0007669"/>
    <property type="project" value="TreeGrafter"/>
</dbReference>
<evidence type="ECO:0000256" key="1">
    <source>
        <dbReference type="ARBA" id="ARBA00001933"/>
    </source>
</evidence>
<keyword evidence="3" id="KW-0456">Lyase</keyword>
<dbReference type="OrthoDB" id="9778118at2"/>
<protein>
    <submittedName>
        <fullName evidence="6">Pyridoxal-phosphate dependent enzyme</fullName>
    </submittedName>
</protein>
<dbReference type="RefSeq" id="WP_147847899.1">
    <property type="nucleotide sequence ID" value="NZ_VDUZ01000016.1"/>
</dbReference>
<dbReference type="Pfam" id="PF00291">
    <property type="entry name" value="PALP"/>
    <property type="match status" value="1"/>
</dbReference>
<dbReference type="Gene3D" id="3.40.50.1100">
    <property type="match status" value="2"/>
</dbReference>
<dbReference type="GO" id="GO:0009097">
    <property type="term" value="P:isoleucine biosynthetic process"/>
    <property type="evidence" value="ECO:0007669"/>
    <property type="project" value="TreeGrafter"/>
</dbReference>
<dbReference type="Proteomes" id="UP000321638">
    <property type="component" value="Unassembled WGS sequence"/>
</dbReference>
<dbReference type="InterPro" id="IPR050147">
    <property type="entry name" value="Ser/Thr_Dehydratase"/>
</dbReference>
<dbReference type="AlphaFoldDB" id="A0A5C8PMN6"/>
<dbReference type="GO" id="GO:0006565">
    <property type="term" value="P:L-serine catabolic process"/>
    <property type="evidence" value="ECO:0007669"/>
    <property type="project" value="TreeGrafter"/>
</dbReference>
<evidence type="ECO:0000256" key="2">
    <source>
        <dbReference type="ARBA" id="ARBA00022898"/>
    </source>
</evidence>
<comment type="caution">
    <text evidence="6">The sequence shown here is derived from an EMBL/GenBank/DDBJ whole genome shotgun (WGS) entry which is preliminary data.</text>
</comment>
<accession>A0A5C8PMN6</accession>
<feature type="region of interest" description="Disordered" evidence="4">
    <location>
        <begin position="1"/>
        <end position="20"/>
    </location>
</feature>
<evidence type="ECO:0000313" key="6">
    <source>
        <dbReference type="EMBL" id="TXL74856.1"/>
    </source>
</evidence>
<dbReference type="PANTHER" id="PTHR48078:SF6">
    <property type="entry name" value="L-THREONINE DEHYDRATASE CATABOLIC TDCB"/>
    <property type="match status" value="1"/>
</dbReference>
<dbReference type="PANTHER" id="PTHR48078">
    <property type="entry name" value="THREONINE DEHYDRATASE, MITOCHONDRIAL-RELATED"/>
    <property type="match status" value="1"/>
</dbReference>
<reference evidence="6 7" key="1">
    <citation type="submission" date="2019-06" db="EMBL/GenBank/DDBJ databases">
        <title>New taxonomy in bacterial strain CC-CFT640, isolated from vineyard.</title>
        <authorList>
            <person name="Lin S.-Y."/>
            <person name="Tsai C.-F."/>
            <person name="Young C.-C."/>
        </authorList>
    </citation>
    <scope>NUCLEOTIDE SEQUENCE [LARGE SCALE GENOMIC DNA]</scope>
    <source>
        <strain evidence="6 7">CC-CFT640</strain>
    </source>
</reference>
<dbReference type="GO" id="GO:0004794">
    <property type="term" value="F:threonine deaminase activity"/>
    <property type="evidence" value="ECO:0007669"/>
    <property type="project" value="TreeGrafter"/>
</dbReference>
<keyword evidence="7" id="KW-1185">Reference proteome</keyword>
<keyword evidence="2" id="KW-0663">Pyridoxal phosphate</keyword>
<evidence type="ECO:0000259" key="5">
    <source>
        <dbReference type="Pfam" id="PF00291"/>
    </source>
</evidence>
<dbReference type="InterPro" id="IPR001926">
    <property type="entry name" value="TrpB-like_PALP"/>
</dbReference>
<sequence length="426" mass="44249">MPGKGRRMHQDARETLPVEPGGGLSDTRLVCFFCGAVRAPDLHPVCRACGGTMIARTSWPGRLPAGRRFWEFADLLPVSRHRVSLGEGGTPLLKLDRLFPDDEVYAKAEWTNATGSFKDRGSAVAMSAAMSLGAKGIICASTGNNAASVSAFAARAGLPCIVALPKGTPANKIIQAKAHGAIVLEVAGDFSDAYREAERIQRAVPGWANLTSTYVNAYMTAAHATILYELHAEIGAVGTVIVPIGAGPMLDGIMQGAQTLHEHGYLERLPRPVGVQASGCAPIAAAFARGLDVVAAWAAPVSGIAGSINDPLRGYPDDGTRTLRIMRSAGGHAVAVTDAQIERAMLDLGRCEGIAAEPAAATPLAALRDLADKDLPRPIVLVISGHALKDPAAQPGASGQSLDVEAGAAPAAIVSAALRQFAQRML</sequence>
<evidence type="ECO:0000313" key="7">
    <source>
        <dbReference type="Proteomes" id="UP000321638"/>
    </source>
</evidence>
<name>A0A5C8PMN6_9HYPH</name>
<dbReference type="EMBL" id="VDUZ01000016">
    <property type="protein sequence ID" value="TXL74856.1"/>
    <property type="molecule type" value="Genomic_DNA"/>
</dbReference>
<comment type="cofactor">
    <cofactor evidence="1">
        <name>pyridoxal 5'-phosphate</name>
        <dbReference type="ChEBI" id="CHEBI:597326"/>
    </cofactor>
</comment>
<proteinExistence type="predicted"/>
<dbReference type="GO" id="GO:0006567">
    <property type="term" value="P:L-threonine catabolic process"/>
    <property type="evidence" value="ECO:0007669"/>
    <property type="project" value="TreeGrafter"/>
</dbReference>
<evidence type="ECO:0000256" key="3">
    <source>
        <dbReference type="ARBA" id="ARBA00023239"/>
    </source>
</evidence>
<dbReference type="InterPro" id="IPR036052">
    <property type="entry name" value="TrpB-like_PALP_sf"/>
</dbReference>
<evidence type="ECO:0000256" key="4">
    <source>
        <dbReference type="SAM" id="MobiDB-lite"/>
    </source>
</evidence>
<feature type="domain" description="Tryptophan synthase beta chain-like PALP" evidence="5">
    <location>
        <begin position="83"/>
        <end position="385"/>
    </location>
</feature>